<dbReference type="PANTHER" id="PTHR13245:SF14">
    <property type="entry name" value="RRP15-LIKE PROTEIN"/>
    <property type="match status" value="1"/>
</dbReference>
<reference evidence="3" key="1">
    <citation type="submission" date="2021-01" db="EMBL/GenBank/DDBJ databases">
        <authorList>
            <person name="Corre E."/>
            <person name="Pelletier E."/>
            <person name="Niang G."/>
            <person name="Scheremetjew M."/>
            <person name="Finn R."/>
            <person name="Kale V."/>
            <person name="Holt S."/>
            <person name="Cochrane G."/>
            <person name="Meng A."/>
            <person name="Brown T."/>
            <person name="Cohen L."/>
        </authorList>
    </citation>
    <scope>NUCLEOTIDE SEQUENCE</scope>
    <source>
        <strain evidence="3">CCMP1897</strain>
    </source>
</reference>
<dbReference type="PANTHER" id="PTHR13245">
    <property type="entry name" value="RRP15-LIKE PROTEIN"/>
    <property type="match status" value="1"/>
</dbReference>
<protein>
    <recommendedName>
        <fullName evidence="4">RRP15-like protein</fullName>
    </recommendedName>
</protein>
<evidence type="ECO:0000256" key="1">
    <source>
        <dbReference type="ARBA" id="ARBA00007462"/>
    </source>
</evidence>
<accession>A0A7S3UDJ5</accession>
<feature type="region of interest" description="Disordered" evidence="2">
    <location>
        <begin position="179"/>
        <end position="271"/>
    </location>
</feature>
<comment type="similarity">
    <text evidence="1">Belongs to the RRP15 family.</text>
</comment>
<dbReference type="GO" id="GO:0000470">
    <property type="term" value="P:maturation of LSU-rRNA"/>
    <property type="evidence" value="ECO:0007669"/>
    <property type="project" value="TreeGrafter"/>
</dbReference>
<dbReference type="AlphaFoldDB" id="A0A7S3UDJ5"/>
<proteinExistence type="inferred from homology"/>
<dbReference type="GO" id="GO:0000460">
    <property type="term" value="P:maturation of 5.8S rRNA"/>
    <property type="evidence" value="ECO:0007669"/>
    <property type="project" value="TreeGrafter"/>
</dbReference>
<feature type="compositionally biased region" description="Acidic residues" evidence="2">
    <location>
        <begin position="219"/>
        <end position="230"/>
    </location>
</feature>
<feature type="compositionally biased region" description="Basic and acidic residues" evidence="2">
    <location>
        <begin position="183"/>
        <end position="194"/>
    </location>
</feature>
<evidence type="ECO:0000256" key="2">
    <source>
        <dbReference type="SAM" id="MobiDB-lite"/>
    </source>
</evidence>
<dbReference type="GO" id="GO:0030687">
    <property type="term" value="C:preribosome, large subunit precursor"/>
    <property type="evidence" value="ECO:0007669"/>
    <property type="project" value="TreeGrafter"/>
</dbReference>
<feature type="compositionally biased region" description="Acidic residues" evidence="2">
    <location>
        <begin position="258"/>
        <end position="271"/>
    </location>
</feature>
<sequence length="271" mass="30312">MAHAQPETARVPTKETHDQKYDVESLEDGDERSATTSETESEQELRTSDGGQAALARAFAKVVQKQDQGKFADLNAYTETIKSRRRKQDVEQEEEEAERTRKKNERLELKKRGRMYPKKAGVEPMVDQMERKLRKIATRGVVTLFNAVAKAQKTVEDNKNKTNSAAALTKAAFLAEIKGGLSNDKEPKKERNENSKVGWDVLQDGYQNLGNGKLKDLEKEDEEDAVEELDNGLSDTASESSESDSRTDQSVKMSEGTESNESEVEAEYESG</sequence>
<organism evidence="3">
    <name type="scientific">Picocystis salinarum</name>
    <dbReference type="NCBI Taxonomy" id="88271"/>
    <lineage>
        <taxon>Eukaryota</taxon>
        <taxon>Viridiplantae</taxon>
        <taxon>Chlorophyta</taxon>
        <taxon>Picocystophyceae</taxon>
        <taxon>Picocystales</taxon>
        <taxon>Picocystaceae</taxon>
        <taxon>Picocystis</taxon>
    </lineage>
</organism>
<evidence type="ECO:0008006" key="4">
    <source>
        <dbReference type="Google" id="ProtNLM"/>
    </source>
</evidence>
<evidence type="ECO:0000313" key="3">
    <source>
        <dbReference type="EMBL" id="CAE0608580.1"/>
    </source>
</evidence>
<gene>
    <name evidence="3" type="ORF">PSAL00342_LOCUS2399</name>
</gene>
<name>A0A7S3UDJ5_9CHLO</name>
<feature type="compositionally biased region" description="Basic and acidic residues" evidence="2">
    <location>
        <begin position="12"/>
        <end position="23"/>
    </location>
</feature>
<dbReference type="EMBL" id="HBIS01002690">
    <property type="protein sequence ID" value="CAE0608580.1"/>
    <property type="molecule type" value="Transcribed_RNA"/>
</dbReference>
<feature type="region of interest" description="Disordered" evidence="2">
    <location>
        <begin position="82"/>
        <end position="123"/>
    </location>
</feature>
<dbReference type="InterPro" id="IPR012459">
    <property type="entry name" value="Rrp15"/>
</dbReference>
<dbReference type="Pfam" id="PF07890">
    <property type="entry name" value="Rrp15p"/>
    <property type="match status" value="1"/>
</dbReference>
<feature type="region of interest" description="Disordered" evidence="2">
    <location>
        <begin position="1"/>
        <end position="52"/>
    </location>
</feature>